<proteinExistence type="predicted"/>
<keyword evidence="2" id="KW-1185">Reference proteome</keyword>
<reference evidence="1 2" key="1">
    <citation type="journal article" date="2018" name="bioRxiv">
        <title>Evidence of independent acquisition and adaption of ultra-small bacteria to human hosts across the highly diverse yet reduced genomes of the phylum Saccharibacteria.</title>
        <authorList>
            <person name="McLean J.S."/>
            <person name="Bor B."/>
            <person name="To T.T."/>
            <person name="Liu Q."/>
            <person name="Kearns K.A."/>
            <person name="Solden L.M."/>
            <person name="Wrighton K.C."/>
            <person name="He X."/>
            <person name="Shi W."/>
        </authorList>
    </citation>
    <scope>NUCLEOTIDE SEQUENCE [LARGE SCALE GENOMIC DNA]</scope>
    <source>
        <strain evidence="1 2">TM7_G3_2_Rum_HOT_351B</strain>
    </source>
</reference>
<accession>A0ABY0FLY1</accession>
<reference evidence="1 2" key="2">
    <citation type="journal article" date="2020" name="Cell Rep.">
        <title>Acquisition and Adaptation of Ultra-small Parasitic Reduced Genome Bacteria to Mammalian Hosts.</title>
        <authorList>
            <person name="McLean J.S."/>
            <person name="Bor B."/>
            <person name="Kerns K.A."/>
            <person name="Liu Q."/>
            <person name="To T.T."/>
            <person name="Solden L."/>
            <person name="Hendrickson E.L."/>
            <person name="Wrighton K."/>
            <person name="Shi W."/>
            <person name="He X."/>
        </authorList>
    </citation>
    <scope>NUCLEOTIDE SEQUENCE [LARGE SCALE GENOMIC DNA]</scope>
    <source>
        <strain evidence="1 2">TM7_G3_2_Rum_HOT_351B</strain>
    </source>
</reference>
<organism evidence="1 2">
    <name type="scientific">Candidatus Nanosyncoccus alces</name>
    <dbReference type="NCBI Taxonomy" id="2171997"/>
    <lineage>
        <taxon>Bacteria</taxon>
        <taxon>Candidatus Saccharimonadota</taxon>
        <taxon>Candidatus Nanosyncoccalia</taxon>
        <taxon>Candidatus Nanosyncoccales</taxon>
        <taxon>Candidatus Nanosyncoccaceae</taxon>
        <taxon>Candidatus Nanosyncoccus</taxon>
    </lineage>
</organism>
<dbReference type="RefSeq" id="WP_129734811.1">
    <property type="nucleotide sequence ID" value="NZ_PRLM01000003.1"/>
</dbReference>
<gene>
    <name evidence="1" type="ORF">G3RUM_00366</name>
</gene>
<dbReference type="Proteomes" id="UP001191019">
    <property type="component" value="Unassembled WGS sequence"/>
</dbReference>
<evidence type="ECO:0000313" key="1">
    <source>
        <dbReference type="EMBL" id="RYC74817.1"/>
    </source>
</evidence>
<name>A0ABY0FLY1_9BACT</name>
<evidence type="ECO:0000313" key="2">
    <source>
        <dbReference type="Proteomes" id="UP001191019"/>
    </source>
</evidence>
<dbReference type="EMBL" id="PRLM01000003">
    <property type="protein sequence ID" value="RYC74817.1"/>
    <property type="molecule type" value="Genomic_DNA"/>
</dbReference>
<sequence>MTWLIILIIVAVVGIGIAVGVSNAKKTDQMAREGKIIQRQMSFWESAEYFTTTATYEQVKAAVKNNSFSDSSVEIYYNAGGKQAIVFKSSHSWNAELDCLETQGDKNKFKLYFPVWKTHRGMPYDVNSMNAFVTTIEKIFLSLDSATTVENRKMDVSTKTKFF</sequence>
<protein>
    <submittedName>
        <fullName evidence="1">Uncharacterized protein</fullName>
    </submittedName>
</protein>
<comment type="caution">
    <text evidence="1">The sequence shown here is derived from an EMBL/GenBank/DDBJ whole genome shotgun (WGS) entry which is preliminary data.</text>
</comment>